<dbReference type="RefSeq" id="WP_014797346.1">
    <property type="nucleotide sequence ID" value="NC_018018.1"/>
</dbReference>
<keyword evidence="3" id="KW-1185">Reference proteome</keyword>
<dbReference type="eggNOG" id="COG1106">
    <property type="taxonomic scope" value="Bacteria"/>
</dbReference>
<dbReference type="GO" id="GO:0005524">
    <property type="term" value="F:ATP binding"/>
    <property type="evidence" value="ECO:0007669"/>
    <property type="project" value="InterPro"/>
</dbReference>
<dbReference type="EMBL" id="CP003345">
    <property type="protein sequence ID" value="AFM03889.1"/>
    <property type="molecule type" value="Genomic_DNA"/>
</dbReference>
<evidence type="ECO:0000259" key="1">
    <source>
        <dbReference type="Pfam" id="PF13304"/>
    </source>
</evidence>
<dbReference type="SUPFAM" id="SSF52540">
    <property type="entry name" value="P-loop containing nucleoside triphosphate hydrolases"/>
    <property type="match status" value="1"/>
</dbReference>
<sequence length="714" mass="83253">MEQEELEAQVKFVALSRLYLDPNNYRFIDHSDYVRVPEDKIRDNQIQKRTRNFLLGKNNENVEDLINSLKVNGYLSIDQIQVRELGKGSYLVIEGNRRIATLKYLQEKYEEEIDIGKLNPKIFSKVPIVLTRAADESHYKVLMALKHISGNKKWSAINQARLLKSLLDEGKSKEEIKDAVGISKTALNRFLRSLSLVEAYESSDYSDQFRSEKFNLFSELIKQPKIMSWLDWSNEIYEAGNKANLERLFSWISEDEKITEDGYRKSFEPIITKGDDMRELAKIIDDENLLETMETSRSISEAYLSSDVLLKDKFGNVITNLNKNINDAFNFISYADESTKNSLKEIRKKFDALLISQGLEDALPSREIQRQTLLDFSKSTHFSSITIENYKQFQDFSIKNLNRVNLIGGDNNSGKSSLLEAIYLLCIQNDIFAFIEMQRRRGKFFNNVPSNWLSNNVKQEYKINGVFFDINVDNYFHVEQEKDENFDKTDYLTTLFLKASFDNDYSESKMRLFEKDKQSYFKQINNLCHVRYSSPFSIHSREDLFRSHEKSIETKSIDKILSFIRNYVDKGIEKIDLVGEGDLQRFLVTHSEYNEAVDITHFGDGLQRIFQITLLFATVKNGVLLIDEIENAIHHDLFKNFTRFIEDLAEEFNVQLFITSHSKECINSFFDNGNKNTNLSAYSLINKNGEIELQYTEGERFARMIQNFDTDLRK</sequence>
<feature type="domain" description="ATPase AAA-type core" evidence="1">
    <location>
        <begin position="405"/>
        <end position="662"/>
    </location>
</feature>
<dbReference type="KEGG" id="fli:Fleli_1463"/>
<evidence type="ECO:0000313" key="3">
    <source>
        <dbReference type="Proteomes" id="UP000006054"/>
    </source>
</evidence>
<dbReference type="HOGENOM" id="CLU_380757_0_0_10"/>
<dbReference type="InterPro" id="IPR036086">
    <property type="entry name" value="ParB/Sulfiredoxin_sf"/>
</dbReference>
<dbReference type="Gene3D" id="3.40.50.300">
    <property type="entry name" value="P-loop containing nucleotide triphosphate hydrolases"/>
    <property type="match status" value="1"/>
</dbReference>
<dbReference type="PANTHER" id="PTHR43581">
    <property type="entry name" value="ATP/GTP PHOSPHATASE"/>
    <property type="match status" value="1"/>
</dbReference>
<dbReference type="eggNOG" id="COG1475">
    <property type="taxonomic scope" value="Bacteria"/>
</dbReference>
<dbReference type="Pfam" id="PF13304">
    <property type="entry name" value="AAA_21"/>
    <property type="match status" value="1"/>
</dbReference>
<dbReference type="STRING" id="880071.Fleli_1463"/>
<proteinExistence type="predicted"/>
<protein>
    <submittedName>
        <fullName evidence="2">Putative ATPase</fullName>
    </submittedName>
</protein>
<dbReference type="PATRIC" id="fig|880071.3.peg.1441"/>
<dbReference type="InterPro" id="IPR051396">
    <property type="entry name" value="Bact_Antivir_Def_Nuclease"/>
</dbReference>
<accession>I4AIV4</accession>
<organism evidence="2 3">
    <name type="scientific">Bernardetia litoralis (strain ATCC 23117 / DSM 6794 / NBRC 15988 / NCIMB 1366 / Fx l1 / Sio-4)</name>
    <name type="common">Flexibacter litoralis</name>
    <dbReference type="NCBI Taxonomy" id="880071"/>
    <lineage>
        <taxon>Bacteria</taxon>
        <taxon>Pseudomonadati</taxon>
        <taxon>Bacteroidota</taxon>
        <taxon>Cytophagia</taxon>
        <taxon>Cytophagales</taxon>
        <taxon>Bernardetiaceae</taxon>
        <taxon>Bernardetia</taxon>
    </lineage>
</organism>
<dbReference type="SUPFAM" id="SSF110849">
    <property type="entry name" value="ParB/Sulfiredoxin"/>
    <property type="match status" value="1"/>
</dbReference>
<dbReference type="PANTHER" id="PTHR43581:SF4">
    <property type="entry name" value="ATP_GTP PHOSPHATASE"/>
    <property type="match status" value="1"/>
</dbReference>
<dbReference type="AlphaFoldDB" id="I4AIV4"/>
<dbReference type="InterPro" id="IPR027417">
    <property type="entry name" value="P-loop_NTPase"/>
</dbReference>
<dbReference type="Proteomes" id="UP000006054">
    <property type="component" value="Chromosome"/>
</dbReference>
<name>I4AIV4_BERLS</name>
<dbReference type="InterPro" id="IPR003959">
    <property type="entry name" value="ATPase_AAA_core"/>
</dbReference>
<dbReference type="OrthoDB" id="9769293at2"/>
<dbReference type="GO" id="GO:0016887">
    <property type="term" value="F:ATP hydrolysis activity"/>
    <property type="evidence" value="ECO:0007669"/>
    <property type="project" value="InterPro"/>
</dbReference>
<evidence type="ECO:0000313" key="2">
    <source>
        <dbReference type="EMBL" id="AFM03889.1"/>
    </source>
</evidence>
<gene>
    <name evidence="2" type="ordered locus">Fleli_1463</name>
</gene>
<reference evidence="3" key="1">
    <citation type="submission" date="2012-06" db="EMBL/GenBank/DDBJ databases">
        <title>The complete genome of Flexibacter litoralis DSM 6794.</title>
        <authorList>
            <person name="Lucas S."/>
            <person name="Copeland A."/>
            <person name="Lapidus A."/>
            <person name="Glavina del Rio T."/>
            <person name="Dalin E."/>
            <person name="Tice H."/>
            <person name="Bruce D."/>
            <person name="Goodwin L."/>
            <person name="Pitluck S."/>
            <person name="Peters L."/>
            <person name="Ovchinnikova G."/>
            <person name="Lu M."/>
            <person name="Kyrpides N."/>
            <person name="Mavromatis K."/>
            <person name="Ivanova N."/>
            <person name="Brettin T."/>
            <person name="Detter J.C."/>
            <person name="Han C."/>
            <person name="Larimer F."/>
            <person name="Land M."/>
            <person name="Hauser L."/>
            <person name="Markowitz V."/>
            <person name="Cheng J.-F."/>
            <person name="Hugenholtz P."/>
            <person name="Woyke T."/>
            <person name="Wu D."/>
            <person name="Spring S."/>
            <person name="Lang E."/>
            <person name="Kopitz M."/>
            <person name="Brambilla E."/>
            <person name="Klenk H.-P."/>
            <person name="Eisen J.A."/>
        </authorList>
    </citation>
    <scope>NUCLEOTIDE SEQUENCE [LARGE SCALE GENOMIC DNA]</scope>
    <source>
        <strain evidence="3">ATCC 23117 / DSM 6794 / NBRC 15988 / NCIMB 1366 / Sio-4</strain>
    </source>
</reference>